<evidence type="ECO:0000313" key="1">
    <source>
        <dbReference type="EMBL" id="GIX70172.1"/>
    </source>
</evidence>
<protein>
    <submittedName>
        <fullName evidence="1">Uncharacterized protein</fullName>
    </submittedName>
</protein>
<reference evidence="1 2" key="1">
    <citation type="submission" date="2021-06" db="EMBL/GenBank/DDBJ databases">
        <title>Caerostris extrusa draft genome.</title>
        <authorList>
            <person name="Kono N."/>
            <person name="Arakawa K."/>
        </authorList>
    </citation>
    <scope>NUCLEOTIDE SEQUENCE [LARGE SCALE GENOMIC DNA]</scope>
</reference>
<evidence type="ECO:0000313" key="2">
    <source>
        <dbReference type="Proteomes" id="UP001054945"/>
    </source>
</evidence>
<dbReference type="EMBL" id="BPLR01019655">
    <property type="protein sequence ID" value="GIX70172.1"/>
    <property type="molecule type" value="Genomic_DNA"/>
</dbReference>
<dbReference type="Proteomes" id="UP001054945">
    <property type="component" value="Unassembled WGS sequence"/>
</dbReference>
<comment type="caution">
    <text evidence="1">The sequence shown here is derived from an EMBL/GenBank/DDBJ whole genome shotgun (WGS) entry which is preliminary data.</text>
</comment>
<organism evidence="1 2">
    <name type="scientific">Caerostris extrusa</name>
    <name type="common">Bark spider</name>
    <name type="synonym">Caerostris bankana</name>
    <dbReference type="NCBI Taxonomy" id="172846"/>
    <lineage>
        <taxon>Eukaryota</taxon>
        <taxon>Metazoa</taxon>
        <taxon>Ecdysozoa</taxon>
        <taxon>Arthropoda</taxon>
        <taxon>Chelicerata</taxon>
        <taxon>Arachnida</taxon>
        <taxon>Araneae</taxon>
        <taxon>Araneomorphae</taxon>
        <taxon>Entelegynae</taxon>
        <taxon>Araneoidea</taxon>
        <taxon>Araneidae</taxon>
        <taxon>Caerostris</taxon>
    </lineage>
</organism>
<dbReference type="AlphaFoldDB" id="A0AAV4MDC5"/>
<proteinExistence type="predicted"/>
<feature type="non-terminal residue" evidence="1">
    <location>
        <position position="1"/>
    </location>
</feature>
<keyword evidence="2" id="KW-1185">Reference proteome</keyword>
<gene>
    <name evidence="1" type="ORF">CEXT_557801</name>
</gene>
<name>A0AAV4MDC5_CAEEX</name>
<sequence length="77" mass="8977">GVMLTNAFSHASLFFVDHWSSYRRTKQIKSLAPQSFQQSPTYIKLRAFAWLNLSRWGQLAELVLKLWEEHASLCQHA</sequence>
<accession>A0AAV4MDC5</accession>